<keyword evidence="3" id="KW-0808">Transferase</keyword>
<feature type="transmembrane region" description="Helical" evidence="12">
    <location>
        <begin position="695"/>
        <end position="713"/>
    </location>
</feature>
<dbReference type="GO" id="GO:0012505">
    <property type="term" value="C:endomembrane system"/>
    <property type="evidence" value="ECO:0007669"/>
    <property type="project" value="UniProtKB-SubCell"/>
</dbReference>
<feature type="region of interest" description="Disordered" evidence="11">
    <location>
        <begin position="1"/>
        <end position="23"/>
    </location>
</feature>
<feature type="transmembrane region" description="Helical" evidence="12">
    <location>
        <begin position="65"/>
        <end position="89"/>
    </location>
</feature>
<feature type="binding site" evidence="10">
    <location>
        <position position="277"/>
    </location>
    <ligand>
        <name>Mn(2+)</name>
        <dbReference type="ChEBI" id="CHEBI:29035"/>
    </ligand>
</feature>
<dbReference type="SUPFAM" id="SSF53448">
    <property type="entry name" value="Nucleotide-diphospho-sugar transferases"/>
    <property type="match status" value="1"/>
</dbReference>
<evidence type="ECO:0000256" key="1">
    <source>
        <dbReference type="ARBA" id="ARBA00004127"/>
    </source>
</evidence>
<feature type="region of interest" description="Disordered" evidence="11">
    <location>
        <begin position="755"/>
        <end position="797"/>
    </location>
</feature>
<evidence type="ECO:0000256" key="6">
    <source>
        <dbReference type="ARBA" id="ARBA00023136"/>
    </source>
</evidence>
<dbReference type="Gene3D" id="3.90.550.10">
    <property type="entry name" value="Spore Coat Polysaccharide Biosynthesis Protein SpsA, Chain A"/>
    <property type="match status" value="1"/>
</dbReference>
<dbReference type="GO" id="GO:0016760">
    <property type="term" value="F:cellulose synthase (UDP-forming) activity"/>
    <property type="evidence" value="ECO:0007669"/>
    <property type="project" value="InterPro"/>
</dbReference>
<feature type="transmembrane region" description="Helical" evidence="12">
    <location>
        <begin position="725"/>
        <end position="744"/>
    </location>
</feature>
<evidence type="ECO:0000256" key="2">
    <source>
        <dbReference type="ARBA" id="ARBA00022676"/>
    </source>
</evidence>
<organism evidence="13 14">
    <name type="scientific">Colocasia esculenta</name>
    <name type="common">Wild taro</name>
    <name type="synonym">Arum esculentum</name>
    <dbReference type="NCBI Taxonomy" id="4460"/>
    <lineage>
        <taxon>Eukaryota</taxon>
        <taxon>Viridiplantae</taxon>
        <taxon>Streptophyta</taxon>
        <taxon>Embryophyta</taxon>
        <taxon>Tracheophyta</taxon>
        <taxon>Spermatophyta</taxon>
        <taxon>Magnoliopsida</taxon>
        <taxon>Liliopsida</taxon>
        <taxon>Araceae</taxon>
        <taxon>Aroideae</taxon>
        <taxon>Colocasieae</taxon>
        <taxon>Colocasia</taxon>
    </lineage>
</organism>
<evidence type="ECO:0000256" key="3">
    <source>
        <dbReference type="ARBA" id="ARBA00022679"/>
    </source>
</evidence>
<keyword evidence="14" id="KW-1185">Reference proteome</keyword>
<dbReference type="Pfam" id="PF03552">
    <property type="entry name" value="Cellulose_synt"/>
    <property type="match status" value="3"/>
</dbReference>
<evidence type="ECO:0000256" key="5">
    <source>
        <dbReference type="ARBA" id="ARBA00022989"/>
    </source>
</evidence>
<evidence type="ECO:0000313" key="14">
    <source>
        <dbReference type="Proteomes" id="UP000652761"/>
    </source>
</evidence>
<feature type="binding site" evidence="9">
    <location>
        <position position="128"/>
    </location>
    <ligand>
        <name>UDP-alpha-D-glucose</name>
        <dbReference type="ChEBI" id="CHEBI:58885"/>
    </ligand>
</feature>
<keyword evidence="4 12" id="KW-0812">Transmembrane</keyword>
<evidence type="ECO:0000256" key="10">
    <source>
        <dbReference type="PIRSR" id="PIRSR605150-3"/>
    </source>
</evidence>
<keyword evidence="6 12" id="KW-0472">Membrane</keyword>
<dbReference type="InterPro" id="IPR005150">
    <property type="entry name" value="Cellulose_synth"/>
</dbReference>
<evidence type="ECO:0000256" key="11">
    <source>
        <dbReference type="SAM" id="MobiDB-lite"/>
    </source>
</evidence>
<evidence type="ECO:0000256" key="4">
    <source>
        <dbReference type="ARBA" id="ARBA00022692"/>
    </source>
</evidence>
<dbReference type="InterPro" id="IPR029044">
    <property type="entry name" value="Nucleotide-diphossugar_trans"/>
</dbReference>
<dbReference type="Proteomes" id="UP000652761">
    <property type="component" value="Unassembled WGS sequence"/>
</dbReference>
<dbReference type="GO" id="GO:0030244">
    <property type="term" value="P:cellulose biosynthetic process"/>
    <property type="evidence" value="ECO:0007669"/>
    <property type="project" value="InterPro"/>
</dbReference>
<feature type="transmembrane region" description="Helical" evidence="12">
    <location>
        <begin position="34"/>
        <end position="53"/>
    </location>
</feature>
<name>A0A843VXF5_COLES</name>
<keyword evidence="7" id="KW-0961">Cell wall biogenesis/degradation</keyword>
<feature type="binding site" evidence="9">
    <location>
        <position position="157"/>
    </location>
    <ligand>
        <name>UDP-alpha-D-glucose</name>
        <dbReference type="ChEBI" id="CHEBI:58885"/>
    </ligand>
</feature>
<comment type="caution">
    <text evidence="13">The sequence shown here is derived from an EMBL/GenBank/DDBJ whole genome shotgun (WGS) entry which is preliminary data.</text>
</comment>
<feature type="transmembrane region" description="Helical" evidence="12">
    <location>
        <begin position="663"/>
        <end position="683"/>
    </location>
</feature>
<feature type="binding site" evidence="10">
    <location>
        <position position="301"/>
    </location>
    <ligand>
        <name>Mn(2+)</name>
        <dbReference type="ChEBI" id="CHEBI:29035"/>
    </ligand>
</feature>
<dbReference type="EMBL" id="NMUH01002152">
    <property type="protein sequence ID" value="MQL98190.1"/>
    <property type="molecule type" value="Genomic_DNA"/>
</dbReference>
<evidence type="ECO:0008006" key="15">
    <source>
        <dbReference type="Google" id="ProtNLM"/>
    </source>
</evidence>
<evidence type="ECO:0000313" key="13">
    <source>
        <dbReference type="EMBL" id="MQL98190.1"/>
    </source>
</evidence>
<dbReference type="GO" id="GO:0071555">
    <property type="term" value="P:cell wall organization"/>
    <property type="evidence" value="ECO:0007669"/>
    <property type="project" value="UniProtKB-KW"/>
</dbReference>
<protein>
    <recommendedName>
        <fullName evidence="15">Cellulose synthase-like protein G2</fullName>
    </recommendedName>
</protein>
<dbReference type="GO" id="GO:0071669">
    <property type="term" value="P:plant-type cell wall organization or biogenesis"/>
    <property type="evidence" value="ECO:0007669"/>
    <property type="project" value="UniProtKB-ARBA"/>
</dbReference>
<evidence type="ECO:0000256" key="9">
    <source>
        <dbReference type="PIRSR" id="PIRSR605150-2"/>
    </source>
</evidence>
<evidence type="ECO:0000256" key="8">
    <source>
        <dbReference type="PIRSR" id="PIRSR605150-1"/>
    </source>
</evidence>
<sequence length="912" mass="102143">MAGGRGDEEGDGNRQLPARHAPLHAGRVQQPRAAINRLLMLVHSAALLSLLYYRATHLLLHRSKWPAAAALAWALMLAAELLGSFLWAISQAFRWRPYARDAFPERLPGDGHLPPIDVFLCTADPVTEPAVGVMNTMVAAMCLDYPVEKLSVYLSDDGGSPLTLFAAREAYRFAAAWLPFCKKHKLPVRPRRHTSLHGVVGLLAMITSSSRAALLYEDFKRRVTTAAMEGSPPARRGGDDGYPAEVVVLQDQELNTRLPRLVYVSREKKKTIPHHFKAGALNMLLRVSSLISNAPYILALDCDMYPNNTMSARQAMCFHLDPRVSPLLAFVQFPQQFHSIPKNDIYCAELREPFRILWCGCDGLRGPFLSGTGFYIKREALYGATPGSTIKEELQSKELFQCKQYFGQSNEFVSSLLSGLQSSIPNQNPPSRILQEATLLASCAYENDTRWVQIGFLYGTVAEDFYTGYHLHGRGWRSAYVYPPVPAFLGTAPTRVHETLIQNKRWASGLLGLAFSRFCPLTYGMLSKNSVLQCLCYASLAFKPLESLVILCYTTIPPLCLLKGIPLFPQATDRWFLVFASVYASSLCHLLWENISNGGSLRTWWNECRFSHGLPSRNRKANRVFLKLVGAVDVNFDVTSKLTDEEQIQNCEKGMYDFRGSGYMLLPLAIVTLINLTALLGGMTRIIRQSSYNEMFGQFSLSFYVTLITYPVIEAMSIRKDEGRFPTSITLWSAFLTMMLLLLYEEFERGVTTAAMEGSPPARRGGDDGPRGSSGPPWSRGEHKITTPGLRLTGKEEDDPTSFQSWCPQCAGTYVLPTLFINLSLIKSFIVDKVYGMSTFLNMQRVSSLISNAPYMCWIVICTQTTQCHLDPRVSPFLAFVQFPQHFHNIPKNDIYCAEHREPFRVSSMTGF</sequence>
<keyword evidence="2" id="KW-0328">Glycosyltransferase</keyword>
<proteinExistence type="predicted"/>
<dbReference type="OrthoDB" id="72851at2759"/>
<keyword evidence="5 12" id="KW-1133">Transmembrane helix</keyword>
<comment type="subcellular location">
    <subcellularLocation>
        <location evidence="1">Endomembrane system</location>
        <topology evidence="1">Multi-pass membrane protein</topology>
    </subcellularLocation>
</comment>
<feature type="active site" evidence="8">
    <location>
        <position position="157"/>
    </location>
</feature>
<evidence type="ECO:0000256" key="12">
    <source>
        <dbReference type="SAM" id="Phobius"/>
    </source>
</evidence>
<accession>A0A843VXF5</accession>
<gene>
    <name evidence="13" type="ORF">Taro_030896</name>
</gene>
<feature type="active site" evidence="8">
    <location>
        <position position="464"/>
    </location>
</feature>
<evidence type="ECO:0000256" key="7">
    <source>
        <dbReference type="ARBA" id="ARBA00023316"/>
    </source>
</evidence>
<reference evidence="13" key="1">
    <citation type="submission" date="2017-07" db="EMBL/GenBank/DDBJ databases">
        <title>Taro Niue Genome Assembly and Annotation.</title>
        <authorList>
            <person name="Atibalentja N."/>
            <person name="Keating K."/>
            <person name="Fields C.J."/>
        </authorList>
    </citation>
    <scope>NUCLEOTIDE SEQUENCE</scope>
    <source>
        <strain evidence="13">Niue_2</strain>
        <tissue evidence="13">Leaf</tissue>
    </source>
</reference>
<dbReference type="AlphaFoldDB" id="A0A843VXF5"/>
<dbReference type="GO" id="GO:0016020">
    <property type="term" value="C:membrane"/>
    <property type="evidence" value="ECO:0007669"/>
    <property type="project" value="InterPro"/>
</dbReference>
<dbReference type="PANTHER" id="PTHR13301">
    <property type="entry name" value="X-BOX TRANSCRIPTION FACTOR-RELATED"/>
    <property type="match status" value="1"/>
</dbReference>